<name>A0A0S6UK42_NEOTH</name>
<dbReference type="NCBIfam" id="TIGR02532">
    <property type="entry name" value="IV_pilin_GFxxxE"/>
    <property type="match status" value="1"/>
</dbReference>
<accession>A0A0S6UK42</accession>
<keyword evidence="1" id="KW-1133">Transmembrane helix</keyword>
<dbReference type="EMBL" id="DF238840">
    <property type="protein sequence ID" value="GAF27355.1"/>
    <property type="molecule type" value="Genomic_DNA"/>
</dbReference>
<dbReference type="Proteomes" id="UP000063718">
    <property type="component" value="Unassembled WGS sequence"/>
</dbReference>
<dbReference type="Pfam" id="PF07963">
    <property type="entry name" value="N_methyl"/>
    <property type="match status" value="1"/>
</dbReference>
<dbReference type="AlphaFoldDB" id="A0A0S6UK42"/>
<protein>
    <submittedName>
        <fullName evidence="2">Predicted ATPase</fullName>
    </submittedName>
</protein>
<sequence>MKLSTWLMDKRGLTLIEVLVASVILAAVLAPMLGMFTTAARSYVQGGRETVALNLARAHLETCLAAGYNGFEEMPGVNGSWQEDPGNSNYEYIVLVSEYDTSLEVKKVVVQERPVNDPSGQVELATLVARWP</sequence>
<keyword evidence="1" id="KW-0812">Transmembrane</keyword>
<proteinExistence type="predicted"/>
<reference evidence="2" key="1">
    <citation type="journal article" date="2014" name="Gene">
        <title>Genome-guided analysis of transformation efficiency and carbon dioxide assimilation by Moorella thermoacetica Y72.</title>
        <authorList>
            <person name="Tsukahara K."/>
            <person name="Kita A."/>
            <person name="Nakashimada Y."/>
            <person name="Hoshino T."/>
            <person name="Murakami K."/>
        </authorList>
    </citation>
    <scope>NUCLEOTIDE SEQUENCE [LARGE SCALE GENOMIC DNA]</scope>
    <source>
        <strain evidence="2">Y72</strain>
    </source>
</reference>
<keyword evidence="1" id="KW-0472">Membrane</keyword>
<dbReference type="InterPro" id="IPR012902">
    <property type="entry name" value="N_methyl_site"/>
</dbReference>
<dbReference type="RefSeq" id="WP_025775109.1">
    <property type="nucleotide sequence ID" value="NZ_DF238840.1"/>
</dbReference>
<feature type="transmembrane region" description="Helical" evidence="1">
    <location>
        <begin position="12"/>
        <end position="36"/>
    </location>
</feature>
<organism evidence="2">
    <name type="scientific">Moorella thermoacetica Y72</name>
    <dbReference type="NCBI Taxonomy" id="1325331"/>
    <lineage>
        <taxon>Bacteria</taxon>
        <taxon>Bacillati</taxon>
        <taxon>Bacillota</taxon>
        <taxon>Clostridia</taxon>
        <taxon>Neomoorellales</taxon>
        <taxon>Neomoorellaceae</taxon>
        <taxon>Neomoorella</taxon>
    </lineage>
</organism>
<gene>
    <name evidence="2" type="ORF">MTY_2696</name>
</gene>
<evidence type="ECO:0000313" key="2">
    <source>
        <dbReference type="EMBL" id="GAF27355.1"/>
    </source>
</evidence>
<evidence type="ECO:0000256" key="1">
    <source>
        <dbReference type="SAM" id="Phobius"/>
    </source>
</evidence>